<feature type="domain" description="Exonuclease" evidence="4">
    <location>
        <begin position="4"/>
        <end position="184"/>
    </location>
</feature>
<dbReference type="Gene3D" id="3.30.420.10">
    <property type="entry name" value="Ribonuclease H-like superfamily/Ribonuclease H"/>
    <property type="match status" value="1"/>
</dbReference>
<comment type="caution">
    <text evidence="5">The sequence shown here is derived from an EMBL/GenBank/DDBJ whole genome shotgun (WGS) entry which is preliminary data.</text>
</comment>
<organism evidence="5 6">
    <name type="scientific">candidate division WS6 bacterium GW2011_GWF1_36_8</name>
    <dbReference type="NCBI Taxonomy" id="1619098"/>
    <lineage>
        <taxon>Bacteria</taxon>
        <taxon>Candidatus Dojkabacteria</taxon>
    </lineage>
</organism>
<name>A0A0G0FCU0_9BACT</name>
<evidence type="ECO:0000256" key="2">
    <source>
        <dbReference type="ARBA" id="ARBA00022801"/>
    </source>
</evidence>
<reference evidence="5 6" key="1">
    <citation type="journal article" date="2015" name="Nature">
        <title>rRNA introns, odd ribosomes, and small enigmatic genomes across a large radiation of phyla.</title>
        <authorList>
            <person name="Brown C.T."/>
            <person name="Hug L.A."/>
            <person name="Thomas B.C."/>
            <person name="Sharon I."/>
            <person name="Castelle C.J."/>
            <person name="Singh A."/>
            <person name="Wilkins M.J."/>
            <person name="Williams K.H."/>
            <person name="Banfield J.F."/>
        </authorList>
    </citation>
    <scope>NUCLEOTIDE SEQUENCE [LARGE SCALE GENOMIC DNA]</scope>
</reference>
<evidence type="ECO:0000313" key="5">
    <source>
        <dbReference type="EMBL" id="KKQ15762.1"/>
    </source>
</evidence>
<accession>A0A0G0FCU0</accession>
<dbReference type="Pfam" id="PF00929">
    <property type="entry name" value="RNase_T"/>
    <property type="match status" value="1"/>
</dbReference>
<evidence type="ECO:0000256" key="3">
    <source>
        <dbReference type="ARBA" id="ARBA00022839"/>
    </source>
</evidence>
<dbReference type="SUPFAM" id="SSF53098">
    <property type="entry name" value="Ribonuclease H-like"/>
    <property type="match status" value="1"/>
</dbReference>
<evidence type="ECO:0000313" key="6">
    <source>
        <dbReference type="Proteomes" id="UP000033886"/>
    </source>
</evidence>
<dbReference type="AlphaFoldDB" id="A0A0G0FCU0"/>
<dbReference type="Pfam" id="PF20600">
    <property type="entry name" value="ExoX-like_C"/>
    <property type="match status" value="1"/>
</dbReference>
<evidence type="ECO:0000259" key="4">
    <source>
        <dbReference type="SMART" id="SM00479"/>
    </source>
</evidence>
<dbReference type="InterPro" id="IPR046768">
    <property type="entry name" value="ExoX-like_C"/>
</dbReference>
<protein>
    <submittedName>
        <fullName evidence="5">Exonuclease RNase T and DNA polymerase III</fullName>
    </submittedName>
</protein>
<keyword evidence="1" id="KW-0540">Nuclease</keyword>
<dbReference type="InterPro" id="IPR036397">
    <property type="entry name" value="RNaseH_sf"/>
</dbReference>
<gene>
    <name evidence="5" type="ORF">US29_C0037G0002</name>
</gene>
<dbReference type="InterPro" id="IPR013520">
    <property type="entry name" value="Ribonucl_H"/>
</dbReference>
<dbReference type="GO" id="GO:0003676">
    <property type="term" value="F:nucleic acid binding"/>
    <property type="evidence" value="ECO:0007669"/>
    <property type="project" value="InterPro"/>
</dbReference>
<dbReference type="PANTHER" id="PTHR30231:SF4">
    <property type="entry name" value="PROTEIN NEN2"/>
    <property type="match status" value="1"/>
</dbReference>
<keyword evidence="3 5" id="KW-0269">Exonuclease</keyword>
<dbReference type="GO" id="GO:0008408">
    <property type="term" value="F:3'-5' exonuclease activity"/>
    <property type="evidence" value="ECO:0007669"/>
    <property type="project" value="TreeGrafter"/>
</dbReference>
<keyword evidence="2" id="KW-0378">Hydrolase</keyword>
<dbReference type="Proteomes" id="UP000033886">
    <property type="component" value="Unassembled WGS sequence"/>
</dbReference>
<dbReference type="EMBL" id="LBSK01000037">
    <property type="protein sequence ID" value="KKQ15762.1"/>
    <property type="molecule type" value="Genomic_DNA"/>
</dbReference>
<dbReference type="PANTHER" id="PTHR30231">
    <property type="entry name" value="DNA POLYMERASE III SUBUNIT EPSILON"/>
    <property type="match status" value="1"/>
</dbReference>
<dbReference type="InterPro" id="IPR012337">
    <property type="entry name" value="RNaseH-like_sf"/>
</dbReference>
<proteinExistence type="predicted"/>
<sequence>MSKPFLYFDTETTDIQIKDLIQLAFVTDTDVKLNMYFKPKQDIAFAAMAVHHITPEFLADKPYLEEAKLPLENIDPDFIGETLEDYLHFLADKYIWVAHNVDFDLEVMERKGIKIPNTICTLKLARNMFYDGDHDIESYALQFLRYYLGLYKTEDQDHNTAHDALSDVYFLRDLFHYIQEHSTLSAENMILISKEPQLMRQMTFGKYAGKTLEDIARTDRGYLEWIVDTMADKADLQWNAKRVLGNDLTLF</sequence>
<dbReference type="CDD" id="cd06127">
    <property type="entry name" value="DEDDh"/>
    <property type="match status" value="1"/>
</dbReference>
<dbReference type="SMART" id="SM00479">
    <property type="entry name" value="EXOIII"/>
    <property type="match status" value="1"/>
</dbReference>
<evidence type="ECO:0000256" key="1">
    <source>
        <dbReference type="ARBA" id="ARBA00022722"/>
    </source>
</evidence>